<evidence type="ECO:0000313" key="1">
    <source>
        <dbReference type="EMBL" id="AKB28983.1"/>
    </source>
</evidence>
<dbReference type="EMBL" id="CP009506">
    <property type="protein sequence ID" value="AKB28983.1"/>
    <property type="molecule type" value="Genomic_DNA"/>
</dbReference>
<dbReference type="AlphaFoldDB" id="A0A0E3P5K7"/>
<dbReference type="GO" id="GO:0008168">
    <property type="term" value="F:methyltransferase activity"/>
    <property type="evidence" value="ECO:0007669"/>
    <property type="project" value="UniProtKB-KW"/>
</dbReference>
<keyword evidence="2" id="KW-1185">Reference proteome</keyword>
<proteinExistence type="predicted"/>
<protein>
    <submittedName>
        <fullName evidence="1">tRNA (Adenine57/58-N1)-methyltransferase</fullName>
    </submittedName>
</protein>
<keyword evidence="1" id="KW-0489">Methyltransferase</keyword>
<dbReference type="HOGENOM" id="CLU_3075405_0_0_2"/>
<sequence length="52" mass="6080">MQAVYGAVLKEDYMRFLKQASFFVKILAEDSDRSKWRYGGLHVESLKLKARV</sequence>
<name>A0A0E3P5K7_9EURY</name>
<evidence type="ECO:0000313" key="2">
    <source>
        <dbReference type="Proteomes" id="UP000033111"/>
    </source>
</evidence>
<keyword evidence="1" id="KW-0808">Transferase</keyword>
<dbReference type="KEGG" id="msw:MSSIT_2264"/>
<dbReference type="PATRIC" id="fig|1434120.4.peg.2947"/>
<dbReference type="Proteomes" id="UP000033111">
    <property type="component" value="Chromosome"/>
</dbReference>
<accession>A0A0E3P5K7</accession>
<organism evidence="1 2">
    <name type="scientific">Methanosarcina siciliae T4/M</name>
    <dbReference type="NCBI Taxonomy" id="1434120"/>
    <lineage>
        <taxon>Archaea</taxon>
        <taxon>Methanobacteriati</taxon>
        <taxon>Methanobacteriota</taxon>
        <taxon>Stenosarchaea group</taxon>
        <taxon>Methanomicrobia</taxon>
        <taxon>Methanosarcinales</taxon>
        <taxon>Methanosarcinaceae</taxon>
        <taxon>Methanosarcina</taxon>
    </lineage>
</organism>
<dbReference type="GO" id="GO:0032259">
    <property type="term" value="P:methylation"/>
    <property type="evidence" value="ECO:0007669"/>
    <property type="project" value="UniProtKB-KW"/>
</dbReference>
<reference evidence="1 2" key="1">
    <citation type="submission" date="2014-07" db="EMBL/GenBank/DDBJ databases">
        <title>Methanogenic archaea and the global carbon cycle.</title>
        <authorList>
            <person name="Henriksen J.R."/>
            <person name="Luke J."/>
            <person name="Reinhart S."/>
            <person name="Benedict M.N."/>
            <person name="Youngblut N.D."/>
            <person name="Metcalf M.E."/>
            <person name="Whitaker R.J."/>
            <person name="Metcalf W.W."/>
        </authorList>
    </citation>
    <scope>NUCLEOTIDE SEQUENCE [LARGE SCALE GENOMIC DNA]</scope>
    <source>
        <strain evidence="1 2">T4/M</strain>
    </source>
</reference>
<gene>
    <name evidence="1" type="ORF">MSSIT_2264</name>
</gene>